<dbReference type="PRINTS" id="PR00038">
    <property type="entry name" value="HTHLUXR"/>
</dbReference>
<dbReference type="RefSeq" id="WP_378065769.1">
    <property type="nucleotide sequence ID" value="NZ_JBHSBL010000006.1"/>
</dbReference>
<dbReference type="InterPro" id="IPR016032">
    <property type="entry name" value="Sig_transdc_resp-reg_C-effctor"/>
</dbReference>
<keyword evidence="6" id="KW-1185">Reference proteome</keyword>
<keyword evidence="1" id="KW-0547">Nucleotide-binding</keyword>
<reference evidence="6" key="1">
    <citation type="journal article" date="2019" name="Int. J. Syst. Evol. Microbiol.">
        <title>The Global Catalogue of Microorganisms (GCM) 10K type strain sequencing project: providing services to taxonomists for standard genome sequencing and annotation.</title>
        <authorList>
            <consortium name="The Broad Institute Genomics Platform"/>
            <consortium name="The Broad Institute Genome Sequencing Center for Infectious Disease"/>
            <person name="Wu L."/>
            <person name="Ma J."/>
        </authorList>
    </citation>
    <scope>NUCLEOTIDE SEQUENCE [LARGE SCALE GENOMIC DNA]</scope>
    <source>
        <strain evidence="6">TBRC 5832</strain>
    </source>
</reference>
<dbReference type="InterPro" id="IPR000792">
    <property type="entry name" value="Tscrpt_reg_LuxR_C"/>
</dbReference>
<dbReference type="InterPro" id="IPR027417">
    <property type="entry name" value="P-loop_NTPase"/>
</dbReference>
<proteinExistence type="predicted"/>
<dbReference type="InterPro" id="IPR036388">
    <property type="entry name" value="WH-like_DNA-bd_sf"/>
</dbReference>
<dbReference type="SMART" id="SM00421">
    <property type="entry name" value="HTH_LUXR"/>
    <property type="match status" value="1"/>
</dbReference>
<dbReference type="InterPro" id="IPR011990">
    <property type="entry name" value="TPR-like_helical_dom_sf"/>
</dbReference>
<dbReference type="PANTHER" id="PTHR16305">
    <property type="entry name" value="TESTICULAR SOLUBLE ADENYLYL CYCLASE"/>
    <property type="match status" value="1"/>
</dbReference>
<feature type="region of interest" description="Disordered" evidence="3">
    <location>
        <begin position="491"/>
        <end position="534"/>
    </location>
</feature>
<dbReference type="PROSITE" id="PS00622">
    <property type="entry name" value="HTH_LUXR_1"/>
    <property type="match status" value="1"/>
</dbReference>
<dbReference type="EMBL" id="JBHSBL010000006">
    <property type="protein sequence ID" value="MFC4064727.1"/>
    <property type="molecule type" value="Genomic_DNA"/>
</dbReference>
<name>A0ABV8IL07_9ACTN</name>
<evidence type="ECO:0000313" key="6">
    <source>
        <dbReference type="Proteomes" id="UP001595867"/>
    </source>
</evidence>
<accession>A0ABV8IL07</accession>
<evidence type="ECO:0000256" key="2">
    <source>
        <dbReference type="ARBA" id="ARBA00022840"/>
    </source>
</evidence>
<dbReference type="CDD" id="cd06170">
    <property type="entry name" value="LuxR_C_like"/>
    <property type="match status" value="1"/>
</dbReference>
<sequence>MESRLVARVTEVATLDRLHAAASAGSGAVVLVTGEAGIGKTAVVEEFVSRAAAAGATVLTGRADPDEGAPAFWPWLRLLDCGLPGLGPETLATGGPIGGGTGGPGESPAAARFRAVRATVTALGVAAAGRGGGLILVLEDLHWADPASLTLLAALSREVAAVPVLVVATARTLDTDLPEAVHLALRPWDGATVADYLARRAAGPVHPTWPPLVHRLGGGNPLYTRELARLVAVPEKPAGDLDLPDGLLRLAGRRTGSLTPACRDLLGLAAALGPDVDAVLLTRLITPSTAEELPPEVGVESLLAEAIGAGVLAEDPWAPARLRFAHELLREACYARLSRAERIGAHRRIAVALEESGARSEETARHRVRSAVDEDSRRAAREACAAAAAEASRRFDHRAAATWLGQALDLFPADPWLRLGRAGAVCRDGRLALAVADCALVMDTAEATGDAGLATAAALVVRGYGGQVAPAVLRLCERALTVSGLIAATGPRPGNGPSSAAGLPLGGAAAGSPSGGAAAGSPSGGAAAGSPSGGAAAGSPLGGVAAGDAAHAELLAHYAFLLVETGDHARAEPASRQAMTLAERTGDPGALAAAVHARHEVLDPYAATEEVLDLARRSRDLAVASGRADAELWGRLWRLDGLLTLGDLAGFDAEVSGLAALTERIGWPVARWHLLRARAARLFLAGRIAAARGAADDAFALAGTFEEQPMRELHSAFAGSLAPFTGEPPQWPGDLRDAVARFGAEPIAAANIGRLAVLAGDRDTAADCARLFRGMLPDLPPDSRRLFVVLSAAVVGAWIGDLDLAADGYRRVLPYANRFLNMTTACYGVVARPLGTIASALGDREAAERHFTEAIGWEQEAGAAPFTALAFLAYARSLHDTDTHRSRTLAGKALTIARRLDLPAIAAEAAALSRDDLTAREREIAVLAAEGLANRVIAARLHISERTVETHVRNALAKLAVTNRTQLAARLRDGRR</sequence>
<dbReference type="SUPFAM" id="SSF46894">
    <property type="entry name" value="C-terminal effector domain of the bipartite response regulators"/>
    <property type="match status" value="1"/>
</dbReference>
<evidence type="ECO:0000256" key="1">
    <source>
        <dbReference type="ARBA" id="ARBA00022741"/>
    </source>
</evidence>
<dbReference type="Proteomes" id="UP001595867">
    <property type="component" value="Unassembled WGS sequence"/>
</dbReference>
<evidence type="ECO:0000256" key="3">
    <source>
        <dbReference type="SAM" id="MobiDB-lite"/>
    </source>
</evidence>
<dbReference type="SUPFAM" id="SSF48452">
    <property type="entry name" value="TPR-like"/>
    <property type="match status" value="1"/>
</dbReference>
<dbReference type="Pfam" id="PF00196">
    <property type="entry name" value="GerE"/>
    <property type="match status" value="1"/>
</dbReference>
<evidence type="ECO:0000313" key="5">
    <source>
        <dbReference type="EMBL" id="MFC4064727.1"/>
    </source>
</evidence>
<gene>
    <name evidence="5" type="ORF">ACFO0C_07285</name>
</gene>
<dbReference type="PROSITE" id="PS50043">
    <property type="entry name" value="HTH_LUXR_2"/>
    <property type="match status" value="1"/>
</dbReference>
<feature type="domain" description="HTH luxR-type" evidence="4">
    <location>
        <begin position="910"/>
        <end position="975"/>
    </location>
</feature>
<evidence type="ECO:0000259" key="4">
    <source>
        <dbReference type="PROSITE" id="PS50043"/>
    </source>
</evidence>
<dbReference type="SUPFAM" id="SSF52540">
    <property type="entry name" value="P-loop containing nucleoside triphosphate hydrolases"/>
    <property type="match status" value="1"/>
</dbReference>
<dbReference type="InterPro" id="IPR041664">
    <property type="entry name" value="AAA_16"/>
</dbReference>
<feature type="compositionally biased region" description="Gly residues" evidence="3">
    <location>
        <begin position="504"/>
        <end position="534"/>
    </location>
</feature>
<dbReference type="PANTHER" id="PTHR16305:SF35">
    <property type="entry name" value="TRANSCRIPTIONAL ACTIVATOR DOMAIN"/>
    <property type="match status" value="1"/>
</dbReference>
<keyword evidence="2" id="KW-0067">ATP-binding</keyword>
<dbReference type="Pfam" id="PF13191">
    <property type="entry name" value="AAA_16"/>
    <property type="match status" value="1"/>
</dbReference>
<organism evidence="5 6">
    <name type="scientific">Actinoplanes subglobosus</name>
    <dbReference type="NCBI Taxonomy" id="1547892"/>
    <lineage>
        <taxon>Bacteria</taxon>
        <taxon>Bacillati</taxon>
        <taxon>Actinomycetota</taxon>
        <taxon>Actinomycetes</taxon>
        <taxon>Micromonosporales</taxon>
        <taxon>Micromonosporaceae</taxon>
        <taxon>Actinoplanes</taxon>
    </lineage>
</organism>
<dbReference type="Gene3D" id="1.10.10.10">
    <property type="entry name" value="Winged helix-like DNA-binding domain superfamily/Winged helix DNA-binding domain"/>
    <property type="match status" value="1"/>
</dbReference>
<protein>
    <submittedName>
        <fullName evidence="5">AAA family ATPase</fullName>
    </submittedName>
</protein>
<comment type="caution">
    <text evidence="5">The sequence shown here is derived from an EMBL/GenBank/DDBJ whole genome shotgun (WGS) entry which is preliminary data.</text>
</comment>